<feature type="region of interest" description="Disordered" evidence="1">
    <location>
        <begin position="109"/>
        <end position="133"/>
    </location>
</feature>
<evidence type="ECO:0000313" key="3">
    <source>
        <dbReference type="Proteomes" id="UP000326837"/>
    </source>
</evidence>
<dbReference type="EMBL" id="AP021861">
    <property type="protein sequence ID" value="BBO33448.1"/>
    <property type="molecule type" value="Genomic_DNA"/>
</dbReference>
<gene>
    <name evidence="2" type="ORF">PLANPX_3060</name>
</gene>
<evidence type="ECO:0000313" key="2">
    <source>
        <dbReference type="EMBL" id="BBO33448.1"/>
    </source>
</evidence>
<dbReference type="Proteomes" id="UP000326837">
    <property type="component" value="Chromosome"/>
</dbReference>
<accession>A0A5K7XA76</accession>
<protein>
    <submittedName>
        <fullName evidence="2">Uncharacterized protein</fullName>
    </submittedName>
</protein>
<dbReference type="RefSeq" id="WP_152099209.1">
    <property type="nucleotide sequence ID" value="NZ_AP021861.1"/>
</dbReference>
<name>A0A5K7XA76_9BACT</name>
<sequence>MSGIGSVGANSNLFSYLTAKGDETSKYETSIDELAAATTERQQRVETQLVESLTEAGVSDETIESLKLALRTAIDEERAAGNFPPDPGKMKQTVDALFEKYGLEAGEFLGRTGAKPGSGAGLSGKGQSAQAAPDVQETLLDLLGKQASSGASSEDLAQIYLDALTGLDKQA</sequence>
<evidence type="ECO:0000256" key="1">
    <source>
        <dbReference type="SAM" id="MobiDB-lite"/>
    </source>
</evidence>
<keyword evidence="3" id="KW-1185">Reference proteome</keyword>
<organism evidence="2 3">
    <name type="scientific">Lacipirellula parvula</name>
    <dbReference type="NCBI Taxonomy" id="2650471"/>
    <lineage>
        <taxon>Bacteria</taxon>
        <taxon>Pseudomonadati</taxon>
        <taxon>Planctomycetota</taxon>
        <taxon>Planctomycetia</taxon>
        <taxon>Pirellulales</taxon>
        <taxon>Lacipirellulaceae</taxon>
        <taxon>Lacipirellula</taxon>
    </lineage>
</organism>
<reference evidence="3" key="1">
    <citation type="submission" date="2019-10" db="EMBL/GenBank/DDBJ databases">
        <title>Lacipirellula parvula gen. nov., sp. nov., representing a lineage of planctomycetes widespread in freshwater anoxic habitats, and description of the family Lacipirellulaceae.</title>
        <authorList>
            <person name="Dedysh S.N."/>
            <person name="Kulichevskaya I.S."/>
            <person name="Beletsky A.V."/>
            <person name="Rakitin A.L."/>
            <person name="Mardanov A.V."/>
            <person name="Ivanova A.A."/>
            <person name="Saltykova V.X."/>
            <person name="Rijpstra W.I.C."/>
            <person name="Sinninghe Damste J.S."/>
            <person name="Ravin N.V."/>
        </authorList>
    </citation>
    <scope>NUCLEOTIDE SEQUENCE [LARGE SCALE GENOMIC DNA]</scope>
    <source>
        <strain evidence="3">PX69</strain>
    </source>
</reference>
<dbReference type="KEGG" id="lpav:PLANPX_3060"/>
<dbReference type="AlphaFoldDB" id="A0A5K7XA76"/>
<proteinExistence type="predicted"/>